<keyword evidence="1" id="KW-0472">Membrane</keyword>
<dbReference type="EMBL" id="JAYERP010000001">
    <property type="protein sequence ID" value="MEA3569872.1"/>
    <property type="molecule type" value="Genomic_DNA"/>
</dbReference>
<dbReference type="Proteomes" id="UP001292216">
    <property type="component" value="Unassembled WGS sequence"/>
</dbReference>
<reference evidence="2 3" key="1">
    <citation type="submission" date="2023-12" db="EMBL/GenBank/DDBJ databases">
        <title>Whole genome sequencing of Paenibacillus phoenicis isolated from the Phoenix Mars Lander spacecraft assembly facility.</title>
        <authorList>
            <person name="Garcia A."/>
            <person name="Venkateswaran K."/>
        </authorList>
    </citation>
    <scope>NUCLEOTIDE SEQUENCE [LARGE SCALE GENOMIC DNA]</scope>
    <source>
        <strain evidence="2 3">3PO2SA</strain>
    </source>
</reference>
<protein>
    <submittedName>
        <fullName evidence="2">Zf-HC2 domain-containing protein</fullName>
    </submittedName>
</protein>
<name>A0ABU5PJI7_9BACL</name>
<sequence>MNCKEAQELFGLLRDLPEQHPQRLMLEQHLLGCESCAGEYQQWEECLDMLQYIPIEVTEEQAEAVNRRVMDRIYAESPWLAPDVKRGVTRRIRRRVVIWAASFLAIFVFSFGFLLMDHFTTDQKSAEPTTGILPAAVVVAGSESDTYEDFSIALTSVSRGIVEPFAVQMGPAYPQYWMYLSMGGMLLALFSWKGLRRTKR</sequence>
<keyword evidence="1" id="KW-1133">Transmembrane helix</keyword>
<accession>A0ABU5PJI7</accession>
<keyword evidence="1" id="KW-0812">Transmembrane</keyword>
<comment type="caution">
    <text evidence="2">The sequence shown here is derived from an EMBL/GenBank/DDBJ whole genome shotgun (WGS) entry which is preliminary data.</text>
</comment>
<evidence type="ECO:0000313" key="2">
    <source>
        <dbReference type="EMBL" id="MEA3569872.1"/>
    </source>
</evidence>
<dbReference type="RefSeq" id="WP_009226997.1">
    <property type="nucleotide sequence ID" value="NZ_CBCSKM010000003.1"/>
</dbReference>
<feature type="transmembrane region" description="Helical" evidence="1">
    <location>
        <begin position="96"/>
        <end position="116"/>
    </location>
</feature>
<gene>
    <name evidence="2" type="ORF">U9M73_07650</name>
</gene>
<keyword evidence="3" id="KW-1185">Reference proteome</keyword>
<evidence type="ECO:0000313" key="3">
    <source>
        <dbReference type="Proteomes" id="UP001292216"/>
    </source>
</evidence>
<organism evidence="2 3">
    <name type="scientific">Paenibacillus phoenicis</name>
    <dbReference type="NCBI Taxonomy" id="554117"/>
    <lineage>
        <taxon>Bacteria</taxon>
        <taxon>Bacillati</taxon>
        <taxon>Bacillota</taxon>
        <taxon>Bacilli</taxon>
        <taxon>Bacillales</taxon>
        <taxon>Paenibacillaceae</taxon>
        <taxon>Paenibacillus</taxon>
    </lineage>
</organism>
<evidence type="ECO:0000256" key="1">
    <source>
        <dbReference type="SAM" id="Phobius"/>
    </source>
</evidence>
<feature type="transmembrane region" description="Helical" evidence="1">
    <location>
        <begin position="176"/>
        <end position="195"/>
    </location>
</feature>
<proteinExistence type="predicted"/>